<evidence type="ECO:0000313" key="2">
    <source>
        <dbReference type="Proteomes" id="UP001056535"/>
    </source>
</evidence>
<sequence>MDLMTRAEFEELVGDGGGPRVSAFVPTHRNSNARDADGDRLRWKNLLNGIESSLAEDGHSRSEIAELMAPAWDLHSDGMAWSYLADGLAMFLRPGWHATYRVPLDLPELGTIGDGFVLTPVLPLLTDRNYVVLTLSQRNVRVLRGSRDQISELDVPSVPKAFEDVMTREDPQQSETVGRPAGIGRGGGGEAVYYGNSSVDNVHKEDVVEYLREVARGVADHLAGRTIPLILAGLPEWVAVYREINTYPHLLDQAIERNPDDLAADDIRLAVWPVVEERLNQENSALVDRLHEQFARGSGVFGVEETRRAAQDGRVDTLLLPLETALAAPDGGQPVVRVDEGDSYGLVASAARATFRAGGAIRVLDQLPGEVPAAAVVRY</sequence>
<protein>
    <submittedName>
        <fullName evidence="1">Uncharacterized protein</fullName>
    </submittedName>
</protein>
<evidence type="ECO:0000313" key="1">
    <source>
        <dbReference type="EMBL" id="USQ77495.1"/>
    </source>
</evidence>
<organism evidence="1 2">
    <name type="scientific">Ornithinimicrobium cryptoxanthini</name>
    <dbReference type="NCBI Taxonomy" id="2934161"/>
    <lineage>
        <taxon>Bacteria</taxon>
        <taxon>Bacillati</taxon>
        <taxon>Actinomycetota</taxon>
        <taxon>Actinomycetes</taxon>
        <taxon>Micrococcales</taxon>
        <taxon>Ornithinimicrobiaceae</taxon>
        <taxon>Ornithinimicrobium</taxon>
    </lineage>
</organism>
<dbReference type="Pfam" id="PF18845">
    <property type="entry name" value="baeRF_family3"/>
    <property type="match status" value="1"/>
</dbReference>
<keyword evidence="2" id="KW-1185">Reference proteome</keyword>
<name>A0ABY4YMK0_9MICO</name>
<accession>A0ABY4YMK0</accession>
<dbReference type="Proteomes" id="UP001056535">
    <property type="component" value="Chromosome"/>
</dbReference>
<proteinExistence type="predicted"/>
<dbReference type="InterPro" id="IPR041289">
    <property type="entry name" value="Bact_RF_family3"/>
</dbReference>
<gene>
    <name evidence="1" type="ORF">NF557_06190</name>
</gene>
<reference evidence="1" key="1">
    <citation type="submission" date="2022-06" db="EMBL/GenBank/DDBJ databases">
        <title>Ornithinimicrobium JY.X270.</title>
        <authorList>
            <person name="Huang Y."/>
        </authorList>
    </citation>
    <scope>NUCLEOTIDE SEQUENCE</scope>
    <source>
        <strain evidence="1">JY.X270</strain>
    </source>
</reference>
<dbReference type="RefSeq" id="WP_252622680.1">
    <property type="nucleotide sequence ID" value="NZ_CP099490.1"/>
</dbReference>
<dbReference type="EMBL" id="CP099490">
    <property type="protein sequence ID" value="USQ77495.1"/>
    <property type="molecule type" value="Genomic_DNA"/>
</dbReference>